<dbReference type="Proteomes" id="UP000504632">
    <property type="component" value="Chromosome 3"/>
</dbReference>
<dbReference type="GO" id="GO:0019005">
    <property type="term" value="C:SCF ubiquitin ligase complex"/>
    <property type="evidence" value="ECO:0007669"/>
    <property type="project" value="TreeGrafter"/>
</dbReference>
<dbReference type="AlphaFoldDB" id="A0A6J2UYL7"/>
<dbReference type="GO" id="GO:0005737">
    <property type="term" value="C:cytoplasm"/>
    <property type="evidence" value="ECO:0007669"/>
    <property type="project" value="UniProtKB-ARBA"/>
</dbReference>
<dbReference type="InterPro" id="IPR036047">
    <property type="entry name" value="F-box-like_dom_sf"/>
</dbReference>
<evidence type="ECO:0000259" key="3">
    <source>
        <dbReference type="PROSITE" id="PS51114"/>
    </source>
</evidence>
<dbReference type="FunFam" id="1.20.1280.50:FF:000002">
    <property type="entry name" value="F-box only protein 44"/>
    <property type="match status" value="1"/>
</dbReference>
<dbReference type="GO" id="GO:0036503">
    <property type="term" value="P:ERAD pathway"/>
    <property type="evidence" value="ECO:0007669"/>
    <property type="project" value="TreeGrafter"/>
</dbReference>
<feature type="domain" description="FBA" evidence="3">
    <location>
        <begin position="85"/>
        <end position="261"/>
    </location>
</feature>
<evidence type="ECO:0000256" key="1">
    <source>
        <dbReference type="ARBA" id="ARBA00022786"/>
    </source>
</evidence>
<protein>
    <submittedName>
        <fullName evidence="5">F-box only protein 6-like</fullName>
    </submittedName>
</protein>
<dbReference type="Pfam" id="PF12937">
    <property type="entry name" value="F-box-like"/>
    <property type="match status" value="1"/>
</dbReference>
<dbReference type="GO" id="GO:0006516">
    <property type="term" value="P:glycoprotein catabolic process"/>
    <property type="evidence" value="ECO:0007669"/>
    <property type="project" value="TreeGrafter"/>
</dbReference>
<dbReference type="Gene3D" id="2.60.120.260">
    <property type="entry name" value="Galactose-binding domain-like"/>
    <property type="match status" value="1"/>
</dbReference>
<reference evidence="5" key="1">
    <citation type="submission" date="2025-08" db="UniProtKB">
        <authorList>
            <consortium name="RefSeq"/>
        </authorList>
    </citation>
    <scope>IDENTIFICATION</scope>
</reference>
<dbReference type="InterPro" id="IPR007397">
    <property type="entry name" value="F-box-assoc_dom"/>
</dbReference>
<dbReference type="InterPro" id="IPR008979">
    <property type="entry name" value="Galactose-bd-like_sf"/>
</dbReference>
<dbReference type="GO" id="GO:0031146">
    <property type="term" value="P:SCF-dependent proteasomal ubiquitin-dependent protein catabolic process"/>
    <property type="evidence" value="ECO:0007669"/>
    <property type="project" value="TreeGrafter"/>
</dbReference>
<evidence type="ECO:0000313" key="4">
    <source>
        <dbReference type="Proteomes" id="UP000504632"/>
    </source>
</evidence>
<dbReference type="SUPFAM" id="SSF49785">
    <property type="entry name" value="Galactose-binding domain-like"/>
    <property type="match status" value="1"/>
</dbReference>
<dbReference type="PANTHER" id="PTHR12125">
    <property type="entry name" value="F-BOX ONLY PROTEIN 6-LIKE PROTEIN"/>
    <property type="match status" value="1"/>
</dbReference>
<dbReference type="PROSITE" id="PS50181">
    <property type="entry name" value="FBOX"/>
    <property type="match status" value="1"/>
</dbReference>
<accession>A0A6J2UYL7</accession>
<dbReference type="FunCoup" id="A0A6J2UYL7">
    <property type="interactions" value="409"/>
</dbReference>
<dbReference type="InterPro" id="IPR039752">
    <property type="entry name" value="F-box_only"/>
</dbReference>
<dbReference type="PANTHER" id="PTHR12125:SF12">
    <property type="entry name" value="F-BOX ONLY PROTEIN 6"/>
    <property type="match status" value="1"/>
</dbReference>
<dbReference type="SUPFAM" id="SSF81383">
    <property type="entry name" value="F-box domain"/>
    <property type="match status" value="1"/>
</dbReference>
<name>A0A6J2UYL7_CHACN</name>
<dbReference type="SMART" id="SM01198">
    <property type="entry name" value="FBA"/>
    <property type="match status" value="1"/>
</dbReference>
<organism evidence="4 5">
    <name type="scientific">Chanos chanos</name>
    <name type="common">Milkfish</name>
    <name type="synonym">Mugil chanos</name>
    <dbReference type="NCBI Taxonomy" id="29144"/>
    <lineage>
        <taxon>Eukaryota</taxon>
        <taxon>Metazoa</taxon>
        <taxon>Chordata</taxon>
        <taxon>Craniata</taxon>
        <taxon>Vertebrata</taxon>
        <taxon>Euteleostomi</taxon>
        <taxon>Actinopterygii</taxon>
        <taxon>Neopterygii</taxon>
        <taxon>Teleostei</taxon>
        <taxon>Ostariophysi</taxon>
        <taxon>Gonorynchiformes</taxon>
        <taxon>Chanidae</taxon>
        <taxon>Chanos</taxon>
    </lineage>
</organism>
<keyword evidence="4" id="KW-1185">Reference proteome</keyword>
<dbReference type="RefSeq" id="XP_030625099.1">
    <property type="nucleotide sequence ID" value="XM_030769239.1"/>
</dbReference>
<dbReference type="InParanoid" id="A0A6J2UYL7"/>
<feature type="domain" description="F-box" evidence="2">
    <location>
        <begin position="18"/>
        <end position="65"/>
    </location>
</feature>
<gene>
    <name evidence="5" type="primary">LOC115808004</name>
</gene>
<dbReference type="OrthoDB" id="1107553at2759"/>
<evidence type="ECO:0000259" key="2">
    <source>
        <dbReference type="PROSITE" id="PS50181"/>
    </source>
</evidence>
<proteinExistence type="predicted"/>
<dbReference type="GO" id="GO:0061630">
    <property type="term" value="F:ubiquitin protein ligase activity"/>
    <property type="evidence" value="ECO:0007669"/>
    <property type="project" value="TreeGrafter"/>
</dbReference>
<dbReference type="SMART" id="SM00256">
    <property type="entry name" value="FBOX"/>
    <property type="match status" value="1"/>
</dbReference>
<dbReference type="GeneID" id="115808004"/>
<dbReference type="Gene3D" id="1.20.1280.50">
    <property type="match status" value="1"/>
</dbReference>
<dbReference type="Pfam" id="PF04300">
    <property type="entry name" value="FBA"/>
    <property type="match status" value="1"/>
</dbReference>
<dbReference type="InterPro" id="IPR001810">
    <property type="entry name" value="F-box_dom"/>
</dbReference>
<keyword evidence="1" id="KW-0833">Ubl conjugation pathway</keyword>
<dbReference type="PROSITE" id="PS51114">
    <property type="entry name" value="FBA"/>
    <property type="match status" value="1"/>
</dbReference>
<dbReference type="FunFam" id="2.60.120.260:FF:000012">
    <property type="entry name" value="F-box only protein 2"/>
    <property type="match status" value="1"/>
</dbReference>
<evidence type="ECO:0000313" key="5">
    <source>
        <dbReference type="RefSeq" id="XP_030625099.1"/>
    </source>
</evidence>
<sequence length="272" mass="31861">MGQQSSVLRDSAMEENVQVVASPLPLAVVEEIFLNLPAYNVVRDCRLVCREWKQLVDSAALWRERCRREGFEPEATKSPRNWQAFYFLCKNRRNLLKNPIAEDGVHGWKIIQNGGDMWKIEELPEPLHGRIKKYFVTSYQRCLKEQLICLEKEGYSPLLMDEIQPRIIISDWYAPRWDCGSEYEICVELLNHKKQVIQTFRPERVYFPQWNDMQWNNVTHAFQDYGPGVRYVRFIHGGKDTQFWAGWYGIRVTNSSVEINPAARVSADSADQ</sequence>